<dbReference type="AlphaFoldDB" id="A0A9P6CYQ6"/>
<reference evidence="1" key="1">
    <citation type="submission" date="2020-11" db="EMBL/GenBank/DDBJ databases">
        <authorList>
            <consortium name="DOE Joint Genome Institute"/>
            <person name="Ahrendt S."/>
            <person name="Riley R."/>
            <person name="Andreopoulos W."/>
            <person name="Labutti K."/>
            <person name="Pangilinan J."/>
            <person name="Ruiz-Duenas F.J."/>
            <person name="Barrasa J.M."/>
            <person name="Sanchez-Garcia M."/>
            <person name="Camarero S."/>
            <person name="Miyauchi S."/>
            <person name="Serrano A."/>
            <person name="Linde D."/>
            <person name="Babiker R."/>
            <person name="Drula E."/>
            <person name="Ayuso-Fernandez I."/>
            <person name="Pacheco R."/>
            <person name="Padilla G."/>
            <person name="Ferreira P."/>
            <person name="Barriuso J."/>
            <person name="Kellner H."/>
            <person name="Castanera R."/>
            <person name="Alfaro M."/>
            <person name="Ramirez L."/>
            <person name="Pisabarro A.G."/>
            <person name="Kuo A."/>
            <person name="Tritt A."/>
            <person name="Lipzen A."/>
            <person name="He G."/>
            <person name="Yan M."/>
            <person name="Ng V."/>
            <person name="Cullen D."/>
            <person name="Martin F."/>
            <person name="Rosso M.-N."/>
            <person name="Henrissat B."/>
            <person name="Hibbett D."/>
            <person name="Martinez A.T."/>
            <person name="Grigoriev I.V."/>
        </authorList>
    </citation>
    <scope>NUCLEOTIDE SEQUENCE</scope>
    <source>
        <strain evidence="1">CIRM-BRFM 674</strain>
    </source>
</reference>
<protein>
    <submittedName>
        <fullName evidence="1">Uncharacterized protein</fullName>
    </submittedName>
</protein>
<dbReference type="Proteomes" id="UP000807469">
    <property type="component" value="Unassembled WGS sequence"/>
</dbReference>
<accession>A0A9P6CYQ6</accession>
<organism evidence="1 2">
    <name type="scientific">Pholiota conissans</name>
    <dbReference type="NCBI Taxonomy" id="109636"/>
    <lineage>
        <taxon>Eukaryota</taxon>
        <taxon>Fungi</taxon>
        <taxon>Dikarya</taxon>
        <taxon>Basidiomycota</taxon>
        <taxon>Agaricomycotina</taxon>
        <taxon>Agaricomycetes</taxon>
        <taxon>Agaricomycetidae</taxon>
        <taxon>Agaricales</taxon>
        <taxon>Agaricineae</taxon>
        <taxon>Strophariaceae</taxon>
        <taxon>Pholiota</taxon>
    </lineage>
</organism>
<gene>
    <name evidence="1" type="ORF">BDN70DRAFT_849837</name>
</gene>
<evidence type="ECO:0000313" key="1">
    <source>
        <dbReference type="EMBL" id="KAF9484342.1"/>
    </source>
</evidence>
<proteinExistence type="predicted"/>
<evidence type="ECO:0000313" key="2">
    <source>
        <dbReference type="Proteomes" id="UP000807469"/>
    </source>
</evidence>
<feature type="non-terminal residue" evidence="1">
    <location>
        <position position="141"/>
    </location>
</feature>
<name>A0A9P6CYQ6_9AGAR</name>
<comment type="caution">
    <text evidence="1">The sequence shown here is derived from an EMBL/GenBank/DDBJ whole genome shotgun (WGS) entry which is preliminary data.</text>
</comment>
<dbReference type="EMBL" id="MU155144">
    <property type="protein sequence ID" value="KAF9484342.1"/>
    <property type="molecule type" value="Genomic_DNA"/>
</dbReference>
<keyword evidence="2" id="KW-1185">Reference proteome</keyword>
<sequence>MSSLYPYRAAGIILFGGFAVITQATRIRFKIASLSWRLETTGIGIFDYLITSSRKSHGVYLSQNLNGQRNATSLLSLPPLRPETGQRQAPFYYWGDIKNFNADKITMAMFATKHINNETPVVRVLPIYQLKSMRHISPEQC</sequence>